<evidence type="ECO:0000313" key="1">
    <source>
        <dbReference type="EMBL" id="MCJ8238848.1"/>
    </source>
</evidence>
<reference evidence="1 2" key="1">
    <citation type="submission" date="2022-03" db="EMBL/GenBank/DDBJ databases">
        <title>Rhizobium SSM4.3 sp. nov., isolated from Sediment (Gouqi Island).</title>
        <authorList>
            <person name="Chen G."/>
        </authorList>
    </citation>
    <scope>NUCLEOTIDE SEQUENCE [LARGE SCALE GENOMIC DNA]</scope>
    <source>
        <strain evidence="1 2">SSM4.3</strain>
        <plasmid evidence="1">unnamed</plasmid>
    </source>
</reference>
<keyword evidence="1" id="KW-0614">Plasmid</keyword>
<proteinExistence type="predicted"/>
<gene>
    <name evidence="1" type="ORF">MKJ03_10955</name>
</gene>
<sequence>MPTDARIDSRQVAEALGSVLSSRTFARSERLRSFLKFVVEMEQLGLAHQLKGYTIGIDVFSRDEGFDPGTDPLVRVQAGKLRRLLNQFYAEEGREEALRIRIPLGGYVPTYELAATAQSIGIEDDRATDASRWRGLPRLYLAPLRPRDGTSRIFVNALRIWTGRLWAVAIAGWDAELHERNDQDRSLHFILQVRDEGASGLSLSLRHRQSGSEVLATGRTLDAPGDILDVARLANQFVAANLTIPGPIYQFCHASDLSTREMKCLDATYRYALEGTPDAYIAARRHQQQCSDLGDDTDIFAEIPRLIALANQHA</sequence>
<protein>
    <recommendedName>
        <fullName evidence="3">Adenylate cyclase</fullName>
    </recommendedName>
</protein>
<dbReference type="RefSeq" id="WP_245136610.1">
    <property type="nucleotide sequence ID" value="NZ_CP128477.1"/>
</dbReference>
<geneLocation type="plasmid" evidence="1">
    <name>unnamed</name>
</geneLocation>
<keyword evidence="2" id="KW-1185">Reference proteome</keyword>
<evidence type="ECO:0008006" key="3">
    <source>
        <dbReference type="Google" id="ProtNLM"/>
    </source>
</evidence>
<accession>A0ABT0D0B9</accession>
<comment type="caution">
    <text evidence="1">The sequence shown here is derived from an EMBL/GenBank/DDBJ whole genome shotgun (WGS) entry which is preliminary data.</text>
</comment>
<evidence type="ECO:0000313" key="2">
    <source>
        <dbReference type="Proteomes" id="UP001522662"/>
    </source>
</evidence>
<dbReference type="EMBL" id="JALAYX010000002">
    <property type="protein sequence ID" value="MCJ8238848.1"/>
    <property type="molecule type" value="Genomic_DNA"/>
</dbReference>
<organism evidence="1 2">
    <name type="scientific">Peteryoungia algae</name>
    <dbReference type="NCBI Taxonomy" id="2919917"/>
    <lineage>
        <taxon>Bacteria</taxon>
        <taxon>Pseudomonadati</taxon>
        <taxon>Pseudomonadota</taxon>
        <taxon>Alphaproteobacteria</taxon>
        <taxon>Hyphomicrobiales</taxon>
        <taxon>Rhizobiaceae</taxon>
        <taxon>Peteryoungia</taxon>
    </lineage>
</organism>
<dbReference type="Proteomes" id="UP001522662">
    <property type="component" value="Unassembled WGS sequence"/>
</dbReference>
<name>A0ABT0D0B9_9HYPH</name>